<dbReference type="InterPro" id="IPR058240">
    <property type="entry name" value="rSAM_sf"/>
</dbReference>
<sequence>MGVGHRLKINRIAAPVTSLGPGRRLGLWVQGCTIGCAGCASTDTWEAAGGVVRPVEQLVPELADRLDQHELSGLTISGGEPLQQATSLTALLTRMRRIGALESRDVLLFTGYAWSRAQRIGPRVLDLVDAVVSGPYVASRPGDGNLLASGNQEMTLLTDLARTRFARPDTRRIQVGQSSGNLVMAGLPDAGDLDRFRLLMAKRGIEFGSASWEA</sequence>
<evidence type="ECO:0000256" key="3">
    <source>
        <dbReference type="ARBA" id="ARBA00022691"/>
    </source>
</evidence>
<gene>
    <name evidence="7" type="ORF">NP095_08365</name>
</gene>
<dbReference type="Pfam" id="PF13353">
    <property type="entry name" value="Fer4_12"/>
    <property type="match status" value="1"/>
</dbReference>
<dbReference type="Proteomes" id="UP001315860">
    <property type="component" value="Chromosome"/>
</dbReference>
<keyword evidence="6" id="KW-0411">Iron-sulfur</keyword>
<keyword evidence="2" id="KW-0004">4Fe-4S</keyword>
<reference evidence="7 8" key="1">
    <citation type="submission" date="2022-07" db="EMBL/GenBank/DDBJ databases">
        <title>Novel species in genus Aeromicrobium.</title>
        <authorList>
            <person name="Ye L."/>
        </authorList>
    </citation>
    <scope>NUCLEOTIDE SEQUENCE [LARGE SCALE GENOMIC DNA]</scope>
    <source>
        <strain evidence="8">zg-Y50</strain>
    </source>
</reference>
<dbReference type="SFLD" id="SFLDS00029">
    <property type="entry name" value="Radical_SAM"/>
    <property type="match status" value="1"/>
</dbReference>
<dbReference type="PANTHER" id="PTHR30352:SF2">
    <property type="entry name" value="ANAEROBIC RIBONUCLEOSIDE-TRIPHOSPHATE REDUCTASE-ACTIVATING PROTEIN"/>
    <property type="match status" value="1"/>
</dbReference>
<evidence type="ECO:0000256" key="4">
    <source>
        <dbReference type="ARBA" id="ARBA00022723"/>
    </source>
</evidence>
<proteinExistence type="predicted"/>
<keyword evidence="3" id="KW-0949">S-adenosyl-L-methionine</keyword>
<organism evidence="7 8">
    <name type="scientific">Aeromicrobium duanguangcaii</name>
    <dbReference type="NCBI Taxonomy" id="2968086"/>
    <lineage>
        <taxon>Bacteria</taxon>
        <taxon>Bacillati</taxon>
        <taxon>Actinomycetota</taxon>
        <taxon>Actinomycetes</taxon>
        <taxon>Propionibacteriales</taxon>
        <taxon>Nocardioidaceae</taxon>
        <taxon>Aeromicrobium</taxon>
    </lineage>
</organism>
<dbReference type="InterPro" id="IPR034457">
    <property type="entry name" value="Organic_radical-activating"/>
</dbReference>
<protein>
    <submittedName>
        <fullName evidence="7">Radical SAM protein</fullName>
    </submittedName>
</protein>
<dbReference type="InterPro" id="IPR007197">
    <property type="entry name" value="rSAM"/>
</dbReference>
<dbReference type="Gene3D" id="3.20.20.70">
    <property type="entry name" value="Aldolase class I"/>
    <property type="match status" value="1"/>
</dbReference>
<evidence type="ECO:0000313" key="8">
    <source>
        <dbReference type="Proteomes" id="UP001315860"/>
    </source>
</evidence>
<evidence type="ECO:0000256" key="6">
    <source>
        <dbReference type="ARBA" id="ARBA00023014"/>
    </source>
</evidence>
<evidence type="ECO:0000313" key="7">
    <source>
        <dbReference type="EMBL" id="UUI67225.1"/>
    </source>
</evidence>
<keyword evidence="8" id="KW-1185">Reference proteome</keyword>
<evidence type="ECO:0000256" key="5">
    <source>
        <dbReference type="ARBA" id="ARBA00023004"/>
    </source>
</evidence>
<name>A0ABY5KDR5_9ACTN</name>
<dbReference type="PANTHER" id="PTHR30352">
    <property type="entry name" value="PYRUVATE FORMATE-LYASE-ACTIVATING ENZYME"/>
    <property type="match status" value="1"/>
</dbReference>
<accession>A0ABY5KDR5</accession>
<dbReference type="EMBL" id="CP101990">
    <property type="protein sequence ID" value="UUI67225.1"/>
    <property type="molecule type" value="Genomic_DNA"/>
</dbReference>
<comment type="cofactor">
    <cofactor evidence="1">
        <name>[4Fe-4S] cluster</name>
        <dbReference type="ChEBI" id="CHEBI:49883"/>
    </cofactor>
</comment>
<dbReference type="SUPFAM" id="SSF102114">
    <property type="entry name" value="Radical SAM enzymes"/>
    <property type="match status" value="1"/>
</dbReference>
<evidence type="ECO:0000256" key="2">
    <source>
        <dbReference type="ARBA" id="ARBA00022485"/>
    </source>
</evidence>
<dbReference type="InterPro" id="IPR013785">
    <property type="entry name" value="Aldolase_TIM"/>
</dbReference>
<keyword evidence="4" id="KW-0479">Metal-binding</keyword>
<evidence type="ECO:0000256" key="1">
    <source>
        <dbReference type="ARBA" id="ARBA00001966"/>
    </source>
</evidence>
<dbReference type="RefSeq" id="WP_232416361.1">
    <property type="nucleotide sequence ID" value="NZ_CP101990.1"/>
</dbReference>
<keyword evidence="5" id="KW-0408">Iron</keyword>